<protein>
    <submittedName>
        <fullName evidence="2">Uncharacterized protein</fullName>
    </submittedName>
</protein>
<organism evidence="2 3">
    <name type="scientific">Apiospora marii</name>
    <dbReference type="NCBI Taxonomy" id="335849"/>
    <lineage>
        <taxon>Eukaryota</taxon>
        <taxon>Fungi</taxon>
        <taxon>Dikarya</taxon>
        <taxon>Ascomycota</taxon>
        <taxon>Pezizomycotina</taxon>
        <taxon>Sordariomycetes</taxon>
        <taxon>Xylariomycetidae</taxon>
        <taxon>Amphisphaeriales</taxon>
        <taxon>Apiosporaceae</taxon>
        <taxon>Apiospora</taxon>
    </lineage>
</organism>
<sequence length="389" mass="43025">MPTSNGTVSTAQSVDVGYNKIDGLFYGPIKERDHLINAIANPTLINGAIIFDITWKPVWVDAHDIMGEGLPYLYEALHLCGGFQKDTRWSRHLKLGETENAGIFPVRVLQSEVVEVDGCTKDCFLVSFMDSKVDLQNLNGHWLGYGQNLAMSQLGKACLSSEVAVPFVNTETQKPTTTNTRHSAGIGDSRLALADHDHSYAERPSSAREQSYRSSPTILLDQPLTMGVEQPGPRPLMQEGPDRHRDDGGKDHSLPRQDKAPSYGDQETPPLSDDRLAGKGGTEATQNQRHGNGNDCGNGMKLETLFVHRAGASFGFYEYEKLTDAHVGKKGALATVKVHWRPSSVSLQDMPRTALPEVREIFLKTYSEKEWDDQMELFEAQAGRRKGED</sequence>
<comment type="caution">
    <text evidence="2">The sequence shown here is derived from an EMBL/GenBank/DDBJ whole genome shotgun (WGS) entry which is preliminary data.</text>
</comment>
<dbReference type="EMBL" id="JAQQWI010000013">
    <property type="protein sequence ID" value="KAK8013638.1"/>
    <property type="molecule type" value="Genomic_DNA"/>
</dbReference>
<feature type="compositionally biased region" description="Basic and acidic residues" evidence="1">
    <location>
        <begin position="240"/>
        <end position="259"/>
    </location>
</feature>
<gene>
    <name evidence="2" type="ORF">PG991_009231</name>
</gene>
<reference evidence="2 3" key="1">
    <citation type="submission" date="2023-01" db="EMBL/GenBank/DDBJ databases">
        <title>Analysis of 21 Apiospora genomes using comparative genomics revels a genus with tremendous synthesis potential of carbohydrate active enzymes and secondary metabolites.</title>
        <authorList>
            <person name="Sorensen T."/>
        </authorList>
    </citation>
    <scope>NUCLEOTIDE SEQUENCE [LARGE SCALE GENOMIC DNA]</scope>
    <source>
        <strain evidence="2 3">CBS 20057</strain>
    </source>
</reference>
<keyword evidence="3" id="KW-1185">Reference proteome</keyword>
<dbReference type="Proteomes" id="UP001396898">
    <property type="component" value="Unassembled WGS sequence"/>
</dbReference>
<accession>A0ABR1RKD1</accession>
<evidence type="ECO:0000313" key="2">
    <source>
        <dbReference type="EMBL" id="KAK8013638.1"/>
    </source>
</evidence>
<name>A0ABR1RKD1_9PEZI</name>
<feature type="compositionally biased region" description="Polar residues" evidence="1">
    <location>
        <begin position="207"/>
        <end position="217"/>
    </location>
</feature>
<evidence type="ECO:0000313" key="3">
    <source>
        <dbReference type="Proteomes" id="UP001396898"/>
    </source>
</evidence>
<proteinExistence type="predicted"/>
<feature type="region of interest" description="Disordered" evidence="1">
    <location>
        <begin position="198"/>
        <end position="296"/>
    </location>
</feature>
<evidence type="ECO:0000256" key="1">
    <source>
        <dbReference type="SAM" id="MobiDB-lite"/>
    </source>
</evidence>